<organism evidence="3 4">
    <name type="scientific">Brettanomyces naardenensis</name>
    <name type="common">Yeast</name>
    <dbReference type="NCBI Taxonomy" id="13370"/>
    <lineage>
        <taxon>Eukaryota</taxon>
        <taxon>Fungi</taxon>
        <taxon>Dikarya</taxon>
        <taxon>Ascomycota</taxon>
        <taxon>Saccharomycotina</taxon>
        <taxon>Pichiomycetes</taxon>
        <taxon>Pichiales</taxon>
        <taxon>Pichiaceae</taxon>
        <taxon>Brettanomyces</taxon>
    </lineage>
</organism>
<sequence>MSAIAKTIKVALLQFYAASDKTANLLKAQQLALKAIKKQPDLDLLVLPECFNSPYAVDQFHNYCEKIPEGETTHFLSTFAKEHKVAVIGGSFPELGDDGNVYNTSLTFDNTGKIVAKHRKVHLFDIDIPGKMTFKESATLHAGNKATVFDIDGLGRFGLAICYDIRFPELAMTASRKGAGTIVYPGAFNTVTGPRFWTKFGVARAIDNQTFVILCSPARNPNGGYQAYGHSMVVDPNGDVLVEAGHDEEIVYAELDPEIEKEARRNIPLSTQRRFDIYRDVSKDAVAGAL</sequence>
<dbReference type="EMBL" id="CAACVR010000067">
    <property type="protein sequence ID" value="VEU23939.1"/>
    <property type="molecule type" value="Genomic_DNA"/>
</dbReference>
<name>A0A448YSP3_BRENA</name>
<dbReference type="PROSITE" id="PS01227">
    <property type="entry name" value="UPF0012"/>
    <property type="match status" value="1"/>
</dbReference>
<dbReference type="OrthoDB" id="10250282at2759"/>
<dbReference type="PANTHER" id="PTHR23088">
    <property type="entry name" value="NITRILASE-RELATED"/>
    <property type="match status" value="1"/>
</dbReference>
<dbReference type="AlphaFoldDB" id="A0A448YSP3"/>
<proteinExistence type="predicted"/>
<keyword evidence="4" id="KW-1185">Reference proteome</keyword>
<evidence type="ECO:0000259" key="2">
    <source>
        <dbReference type="PROSITE" id="PS50263"/>
    </source>
</evidence>
<dbReference type="GO" id="GO:0050152">
    <property type="term" value="F:omega-amidase activity"/>
    <property type="evidence" value="ECO:0007669"/>
    <property type="project" value="TreeGrafter"/>
</dbReference>
<dbReference type="PROSITE" id="PS50263">
    <property type="entry name" value="CN_HYDROLASE"/>
    <property type="match status" value="1"/>
</dbReference>
<dbReference type="InterPro" id="IPR045254">
    <property type="entry name" value="Nit1/2_C-N_Hydrolase"/>
</dbReference>
<evidence type="ECO:0000313" key="3">
    <source>
        <dbReference type="EMBL" id="VEU23939.1"/>
    </source>
</evidence>
<dbReference type="FunCoup" id="A0A448YSP3">
    <property type="interactions" value="658"/>
</dbReference>
<dbReference type="GO" id="GO:0006107">
    <property type="term" value="P:oxaloacetate metabolic process"/>
    <property type="evidence" value="ECO:0007669"/>
    <property type="project" value="TreeGrafter"/>
</dbReference>
<gene>
    <name evidence="3" type="ORF">BRENAR_LOCUS4668</name>
</gene>
<dbReference type="InterPro" id="IPR001110">
    <property type="entry name" value="UPF0012_CS"/>
</dbReference>
<accession>A0A448YSP3</accession>
<reference evidence="3 4" key="1">
    <citation type="submission" date="2018-12" db="EMBL/GenBank/DDBJ databases">
        <authorList>
            <person name="Tiukova I."/>
            <person name="Dainat J."/>
        </authorList>
    </citation>
    <scope>NUCLEOTIDE SEQUENCE [LARGE SCALE GENOMIC DNA]</scope>
</reference>
<dbReference type="GO" id="GO:0005739">
    <property type="term" value="C:mitochondrion"/>
    <property type="evidence" value="ECO:0007669"/>
    <property type="project" value="TreeGrafter"/>
</dbReference>
<dbReference type="GO" id="GO:0006528">
    <property type="term" value="P:asparagine metabolic process"/>
    <property type="evidence" value="ECO:0007669"/>
    <property type="project" value="TreeGrafter"/>
</dbReference>
<evidence type="ECO:0000313" key="4">
    <source>
        <dbReference type="Proteomes" id="UP000290900"/>
    </source>
</evidence>
<dbReference type="PANTHER" id="PTHR23088:SF30">
    <property type="entry name" value="OMEGA-AMIDASE NIT2"/>
    <property type="match status" value="1"/>
</dbReference>
<dbReference type="Pfam" id="PF00795">
    <property type="entry name" value="CN_hydrolase"/>
    <property type="match status" value="1"/>
</dbReference>
<keyword evidence="1" id="KW-0378">Hydrolase</keyword>
<dbReference type="InParanoid" id="A0A448YSP3"/>
<dbReference type="STRING" id="13370.A0A448YSP3"/>
<dbReference type="CDD" id="cd07572">
    <property type="entry name" value="nit"/>
    <property type="match status" value="1"/>
</dbReference>
<dbReference type="InterPro" id="IPR003010">
    <property type="entry name" value="C-N_Hydrolase"/>
</dbReference>
<dbReference type="Gene3D" id="3.60.110.10">
    <property type="entry name" value="Carbon-nitrogen hydrolase"/>
    <property type="match status" value="1"/>
</dbReference>
<dbReference type="SUPFAM" id="SSF56317">
    <property type="entry name" value="Carbon-nitrogen hydrolase"/>
    <property type="match status" value="1"/>
</dbReference>
<feature type="domain" description="CN hydrolase" evidence="2">
    <location>
        <begin position="8"/>
        <end position="257"/>
    </location>
</feature>
<dbReference type="Proteomes" id="UP000290900">
    <property type="component" value="Unassembled WGS sequence"/>
</dbReference>
<dbReference type="GO" id="GO:0006541">
    <property type="term" value="P:glutamine metabolic process"/>
    <property type="evidence" value="ECO:0007669"/>
    <property type="project" value="TreeGrafter"/>
</dbReference>
<protein>
    <submittedName>
        <fullName evidence="3">DEKNAAC105105</fullName>
    </submittedName>
</protein>
<dbReference type="InterPro" id="IPR036526">
    <property type="entry name" value="C-N_Hydrolase_sf"/>
</dbReference>
<evidence type="ECO:0000256" key="1">
    <source>
        <dbReference type="ARBA" id="ARBA00022801"/>
    </source>
</evidence>